<name>U6B5I2_9HYPH</name>
<protein>
    <submittedName>
        <fullName evidence="2">Uncharacterized protein</fullName>
    </submittedName>
</protein>
<sequence length="278" mass="32181">MAQNQEEKKKLKLWDAIISFFPKANLILLGSPEEVSNMLSLLPFWRAAYMNLFKRTVACIFYCLLVTAVVNTLISFVPTSKHPSLFFISDVLQTIHSFLIWISPDPFLLLIILSFFLALNGNTKIKMINDIKRVEYLISEMKKDCDKLLSHEEKKVSYAKAVVEHIEKYGDFNTDKFPKTPEQRLGLQLQKLSDQIETNTYFIRMNIESNVEKIENIISKYVGRRFPTRKLVLGRSISNCNIPIWIYIDNIRFVADLLLGDEIENAKESRDEFIGSVT</sequence>
<organism evidence="2 3">
    <name type="scientific">Candidatus Liberibacter americanus str. Sao Paulo</name>
    <dbReference type="NCBI Taxonomy" id="1261131"/>
    <lineage>
        <taxon>Bacteria</taxon>
        <taxon>Pseudomonadati</taxon>
        <taxon>Pseudomonadota</taxon>
        <taxon>Alphaproteobacteria</taxon>
        <taxon>Hyphomicrobiales</taxon>
        <taxon>Rhizobiaceae</taxon>
        <taxon>Liberibacter</taxon>
    </lineage>
</organism>
<dbReference type="Proteomes" id="UP000017862">
    <property type="component" value="Chromosome"/>
</dbReference>
<feature type="transmembrane region" description="Helical" evidence="1">
    <location>
        <begin position="98"/>
        <end position="119"/>
    </location>
</feature>
<dbReference type="EMBL" id="CP006604">
    <property type="protein sequence ID" value="AHA28013.1"/>
    <property type="molecule type" value="Genomic_DNA"/>
</dbReference>
<reference evidence="2 3" key="1">
    <citation type="journal article" date="2014" name="Mol. Plant Microbe Interact.">
        <title>The complete genome sequence of Candidatus Liberibacter americanus, associated with citrus Huanglongbing.</title>
        <authorList>
            <person name="Wulff N.A."/>
            <person name="Zhang S."/>
            <person name="Setubal J.C."/>
            <person name="Almeida N.F."/>
            <person name="Martins E.C."/>
            <person name="Harakava R."/>
            <person name="Kumar D."/>
            <person name="Rangel L.T."/>
            <person name="Foissac X."/>
            <person name="Bove J."/>
            <person name="Gabriel D.W."/>
        </authorList>
    </citation>
    <scope>NUCLEOTIDE SEQUENCE [LARGE SCALE GENOMIC DNA]</scope>
    <source>
        <strain evidence="2 3">Sao Paulo</strain>
    </source>
</reference>
<evidence type="ECO:0000256" key="1">
    <source>
        <dbReference type="SAM" id="Phobius"/>
    </source>
</evidence>
<dbReference type="PATRIC" id="fig|1261131.3.peg.636"/>
<feature type="transmembrane region" description="Helical" evidence="1">
    <location>
        <begin position="56"/>
        <end position="78"/>
    </location>
</feature>
<keyword evidence="3" id="KW-1185">Reference proteome</keyword>
<keyword evidence="1" id="KW-1133">Transmembrane helix</keyword>
<evidence type="ECO:0000313" key="2">
    <source>
        <dbReference type="EMBL" id="AHA28013.1"/>
    </source>
</evidence>
<evidence type="ECO:0000313" key="3">
    <source>
        <dbReference type="Proteomes" id="UP000017862"/>
    </source>
</evidence>
<dbReference type="KEGG" id="lar:lam_667"/>
<keyword evidence="1" id="KW-0472">Membrane</keyword>
<dbReference type="AlphaFoldDB" id="U6B5I2"/>
<accession>U6B5I2</accession>
<dbReference type="RefSeq" id="WP_023466323.1">
    <property type="nucleotide sequence ID" value="NC_022793.1"/>
</dbReference>
<dbReference type="HOGENOM" id="CLU_999972_0_0_5"/>
<keyword evidence="1" id="KW-0812">Transmembrane</keyword>
<proteinExistence type="predicted"/>
<gene>
    <name evidence="2" type="ORF">lam_667</name>
</gene>